<accession>A0A834UIH8</accession>
<reference evidence="2" key="1">
    <citation type="submission" date="2020-08" db="EMBL/GenBank/DDBJ databases">
        <authorList>
            <person name="Shumante A."/>
            <person name="Zimin A.V."/>
            <person name="Puiu D."/>
            <person name="Salzberg S.L."/>
        </authorList>
    </citation>
    <scope>NUCLEOTIDE SEQUENCE</scope>
    <source>
        <strain evidence="2">WC2-LM</strain>
        <tissue evidence="2">Liver</tissue>
    </source>
</reference>
<evidence type="ECO:0000313" key="2">
    <source>
        <dbReference type="EMBL" id="KAF7461491.1"/>
    </source>
</evidence>
<feature type="domain" description="Maestro-like HEAT-repeats" evidence="1">
    <location>
        <begin position="2"/>
        <end position="115"/>
    </location>
</feature>
<sequence>MAEATDLIWTAISGLGSSSPFRVQAAAELLLAVIHQHGAKLETVANMGQGIHLRLCSVRIPQAKDNALSAITLLARNHTPELVAAFLDFSMPLDSCAFRLWRALGAEQPVSCLVLAMLLAWLQERPLPTRASNSNPSPKEKNYLRSLAAMNTLLELQFAREFKKAVREAYPQLLLALLTQVHYTLELNLVTEPQRGQQAQEAAMPSPQR</sequence>
<protein>
    <recommendedName>
        <fullName evidence="1">Maestro-like HEAT-repeats domain-containing protein</fullName>
    </recommendedName>
</protein>
<dbReference type="Pfam" id="PF21047">
    <property type="entry name" value="HEAT_Maestro"/>
    <property type="match status" value="1"/>
</dbReference>
<dbReference type="InterPro" id="IPR045206">
    <property type="entry name" value="Maestro_heat-like_prot"/>
</dbReference>
<comment type="caution">
    <text evidence="2">The sequence shown here is derived from an EMBL/GenBank/DDBJ whole genome shotgun (WGS) entry which is preliminary data.</text>
</comment>
<organism evidence="2 3">
    <name type="scientific">Marmota monax</name>
    <name type="common">Woodchuck</name>
    <dbReference type="NCBI Taxonomy" id="9995"/>
    <lineage>
        <taxon>Eukaryota</taxon>
        <taxon>Metazoa</taxon>
        <taxon>Chordata</taxon>
        <taxon>Craniata</taxon>
        <taxon>Vertebrata</taxon>
        <taxon>Euteleostomi</taxon>
        <taxon>Mammalia</taxon>
        <taxon>Eutheria</taxon>
        <taxon>Euarchontoglires</taxon>
        <taxon>Glires</taxon>
        <taxon>Rodentia</taxon>
        <taxon>Sciuromorpha</taxon>
        <taxon>Sciuridae</taxon>
        <taxon>Xerinae</taxon>
        <taxon>Marmotini</taxon>
        <taxon>Marmota</taxon>
    </lineage>
</organism>
<dbReference type="PANTHER" id="PTHR23120:SF6">
    <property type="entry name" value="MAESTRO HEAT-LIKE REPEAT FAMILY MEMBER 5"/>
    <property type="match status" value="1"/>
</dbReference>
<evidence type="ECO:0000259" key="1">
    <source>
        <dbReference type="Pfam" id="PF21047"/>
    </source>
</evidence>
<dbReference type="InterPro" id="IPR048465">
    <property type="entry name" value="Maestro-like_HEAT"/>
</dbReference>
<dbReference type="AlphaFoldDB" id="A0A834UIH8"/>
<evidence type="ECO:0000313" key="3">
    <source>
        <dbReference type="Proteomes" id="UP000662637"/>
    </source>
</evidence>
<gene>
    <name evidence="2" type="ORF">GHT09_014879</name>
</gene>
<dbReference type="EMBL" id="WJEC01008594">
    <property type="protein sequence ID" value="KAF7461491.1"/>
    <property type="molecule type" value="Genomic_DNA"/>
</dbReference>
<dbReference type="GO" id="GO:0005737">
    <property type="term" value="C:cytoplasm"/>
    <property type="evidence" value="ECO:0007669"/>
    <property type="project" value="TreeGrafter"/>
</dbReference>
<proteinExistence type="predicted"/>
<dbReference type="Proteomes" id="UP000662637">
    <property type="component" value="Unassembled WGS sequence"/>
</dbReference>
<name>A0A834UIH8_MARMO</name>
<dbReference type="PANTHER" id="PTHR23120">
    <property type="entry name" value="MAESTRO-RELATED HEAT DOMAIN-CONTAINING"/>
    <property type="match status" value="1"/>
</dbReference>